<feature type="transmembrane region" description="Helical" evidence="5">
    <location>
        <begin position="318"/>
        <end position="340"/>
    </location>
</feature>
<dbReference type="PANTHER" id="PTHR23501:SF87">
    <property type="entry name" value="SIDEROPHORE IRON TRANSPORTER 2"/>
    <property type="match status" value="1"/>
</dbReference>
<feature type="transmembrane region" description="Helical" evidence="5">
    <location>
        <begin position="102"/>
        <end position="124"/>
    </location>
</feature>
<dbReference type="Proteomes" id="UP000650833">
    <property type="component" value="Unassembled WGS sequence"/>
</dbReference>
<evidence type="ECO:0000259" key="6">
    <source>
        <dbReference type="PROSITE" id="PS50850"/>
    </source>
</evidence>
<keyword evidence="3 5" id="KW-1133">Transmembrane helix</keyword>
<feature type="transmembrane region" description="Helical" evidence="5">
    <location>
        <begin position="130"/>
        <end position="148"/>
    </location>
</feature>
<keyword evidence="8" id="KW-1185">Reference proteome</keyword>
<feature type="transmembrane region" description="Helical" evidence="5">
    <location>
        <begin position="385"/>
        <end position="405"/>
    </location>
</feature>
<comment type="subcellular location">
    <subcellularLocation>
        <location evidence="1">Membrane</location>
        <topology evidence="1">Multi-pass membrane protein</topology>
    </subcellularLocation>
</comment>
<evidence type="ECO:0000313" key="8">
    <source>
        <dbReference type="Proteomes" id="UP000650833"/>
    </source>
</evidence>
<dbReference type="OrthoDB" id="4078873at2759"/>
<protein>
    <recommendedName>
        <fullName evidence="6">Major facilitator superfamily (MFS) profile domain-containing protein</fullName>
    </recommendedName>
</protein>
<dbReference type="InterPro" id="IPR020846">
    <property type="entry name" value="MFS_dom"/>
</dbReference>
<dbReference type="SUPFAM" id="SSF103473">
    <property type="entry name" value="MFS general substrate transporter"/>
    <property type="match status" value="2"/>
</dbReference>
<dbReference type="InterPro" id="IPR011701">
    <property type="entry name" value="MFS"/>
</dbReference>
<name>A0A8H7V4J6_9FUNG</name>
<evidence type="ECO:0000313" key="7">
    <source>
        <dbReference type="EMBL" id="KAG2206930.1"/>
    </source>
</evidence>
<dbReference type="PANTHER" id="PTHR23501">
    <property type="entry name" value="MAJOR FACILITATOR SUPERFAMILY"/>
    <property type="match status" value="1"/>
</dbReference>
<feature type="transmembrane region" description="Helical" evidence="5">
    <location>
        <begin position="411"/>
        <end position="432"/>
    </location>
</feature>
<dbReference type="EMBL" id="JAEPRC010000140">
    <property type="protein sequence ID" value="KAG2206930.1"/>
    <property type="molecule type" value="Genomic_DNA"/>
</dbReference>
<evidence type="ECO:0000256" key="1">
    <source>
        <dbReference type="ARBA" id="ARBA00004141"/>
    </source>
</evidence>
<evidence type="ECO:0000256" key="3">
    <source>
        <dbReference type="ARBA" id="ARBA00022989"/>
    </source>
</evidence>
<reference evidence="7" key="1">
    <citation type="submission" date="2020-12" db="EMBL/GenBank/DDBJ databases">
        <title>Metabolic potential, ecology and presence of endohyphal bacteria is reflected in genomic diversity of Mucoromycotina.</title>
        <authorList>
            <person name="Muszewska A."/>
            <person name="Okrasinska A."/>
            <person name="Steczkiewicz K."/>
            <person name="Drgas O."/>
            <person name="Orlowska M."/>
            <person name="Perlinska-Lenart U."/>
            <person name="Aleksandrzak-Piekarczyk T."/>
            <person name="Szatraj K."/>
            <person name="Zielenkiewicz U."/>
            <person name="Pilsyk S."/>
            <person name="Malc E."/>
            <person name="Mieczkowski P."/>
            <person name="Kruszewska J.S."/>
            <person name="Biernat P."/>
            <person name="Pawlowska J."/>
        </authorList>
    </citation>
    <scope>NUCLEOTIDE SEQUENCE</scope>
    <source>
        <strain evidence="7">CBS 226.32</strain>
    </source>
</reference>
<gene>
    <name evidence="7" type="ORF">INT46_005450</name>
</gene>
<evidence type="ECO:0000256" key="2">
    <source>
        <dbReference type="ARBA" id="ARBA00022692"/>
    </source>
</evidence>
<keyword evidence="2 5" id="KW-0812">Transmembrane</keyword>
<feature type="transmembrane region" description="Helical" evidence="5">
    <location>
        <begin position="191"/>
        <end position="211"/>
    </location>
</feature>
<dbReference type="Gene3D" id="1.20.1250.20">
    <property type="entry name" value="MFS general substrate transporter like domains"/>
    <property type="match status" value="2"/>
</dbReference>
<feature type="transmembrane region" description="Helical" evidence="5">
    <location>
        <begin position="516"/>
        <end position="536"/>
    </location>
</feature>
<dbReference type="AlphaFoldDB" id="A0A8H7V4J6"/>
<evidence type="ECO:0000256" key="5">
    <source>
        <dbReference type="SAM" id="Phobius"/>
    </source>
</evidence>
<comment type="caution">
    <text evidence="7">The sequence shown here is derived from an EMBL/GenBank/DDBJ whole genome shotgun (WGS) entry which is preliminary data.</text>
</comment>
<dbReference type="GO" id="GO:0005886">
    <property type="term" value="C:plasma membrane"/>
    <property type="evidence" value="ECO:0007669"/>
    <property type="project" value="TreeGrafter"/>
</dbReference>
<dbReference type="GO" id="GO:0022857">
    <property type="term" value="F:transmembrane transporter activity"/>
    <property type="evidence" value="ECO:0007669"/>
    <property type="project" value="InterPro"/>
</dbReference>
<feature type="transmembrane region" description="Helical" evidence="5">
    <location>
        <begin position="275"/>
        <end position="297"/>
    </location>
</feature>
<dbReference type="PROSITE" id="PS50850">
    <property type="entry name" value="MFS"/>
    <property type="match status" value="1"/>
</dbReference>
<feature type="transmembrane region" description="Helical" evidence="5">
    <location>
        <begin position="444"/>
        <end position="470"/>
    </location>
</feature>
<sequence length="585" mass="64383">MKEKVVPKEVVISKGALVAQASRSVMSKTDKILVFSGQVALTIISWAMTWEKSAVYALTPTITSMFQANNISGVLTTVLSILQTALQPMYSKLSDMTGRAEAYTISIVFFIVSFIIMACAQNYNTLIGGQVIYAFGFSGTLVLGPILIGDMTDIVNRSMFLALYNFPTIINLFAASAAAQKILDNGQWRWGYGHVTIVMFVTSAPLIIGLWRIQKKVKETDLLKETTSIPETKRTFADKTLWLFNEIDLIGSILLAAGLFLILLPLILANNWGGWGSSTTIGTLCAGGGTWILFVVWEWKFAPKPIVPVSNWKSKNPVWGVLVVSLIAIINNMMDFQYFLTYLQVTRRLTSQNATYLERGFNVTYVCLPLVIGYIMKRTRRWRPYVWIGAAFSVLGPGLMIPARNSHSHDAFIVISQVIFGAATAFINYPILVGIQASIPHSDIAIVIALYEVGTSVAASIGTTIAGSVWNSVLPGLFKKYVPGNYEYTKIVQSISYALTLPEDQHYGVVLAYDDAMRLLGTIAVCVGALSFLASIPLKGFLLVNANVHESEEDLGTKTLDEEAMDEEIVISHVFEMPNKKTQIL</sequence>
<organism evidence="7 8">
    <name type="scientific">Mucor plumbeus</name>
    <dbReference type="NCBI Taxonomy" id="97098"/>
    <lineage>
        <taxon>Eukaryota</taxon>
        <taxon>Fungi</taxon>
        <taxon>Fungi incertae sedis</taxon>
        <taxon>Mucoromycota</taxon>
        <taxon>Mucoromycotina</taxon>
        <taxon>Mucoromycetes</taxon>
        <taxon>Mucorales</taxon>
        <taxon>Mucorineae</taxon>
        <taxon>Mucoraceae</taxon>
        <taxon>Mucor</taxon>
    </lineage>
</organism>
<feature type="transmembrane region" description="Helical" evidence="5">
    <location>
        <begin position="32"/>
        <end position="50"/>
    </location>
</feature>
<feature type="domain" description="Major facilitator superfamily (MFS) profile" evidence="6">
    <location>
        <begin position="16"/>
        <end position="539"/>
    </location>
</feature>
<feature type="transmembrane region" description="Helical" evidence="5">
    <location>
        <begin position="360"/>
        <end position="376"/>
    </location>
</feature>
<accession>A0A8H7V4J6</accession>
<feature type="transmembrane region" description="Helical" evidence="5">
    <location>
        <begin position="249"/>
        <end position="269"/>
    </location>
</feature>
<dbReference type="Pfam" id="PF07690">
    <property type="entry name" value="MFS_1"/>
    <property type="match status" value="1"/>
</dbReference>
<feature type="transmembrane region" description="Helical" evidence="5">
    <location>
        <begin position="160"/>
        <end position="179"/>
    </location>
</feature>
<dbReference type="InterPro" id="IPR036259">
    <property type="entry name" value="MFS_trans_sf"/>
</dbReference>
<evidence type="ECO:0000256" key="4">
    <source>
        <dbReference type="ARBA" id="ARBA00023136"/>
    </source>
</evidence>
<feature type="transmembrane region" description="Helical" evidence="5">
    <location>
        <begin position="70"/>
        <end position="90"/>
    </location>
</feature>
<keyword evidence="4 5" id="KW-0472">Membrane</keyword>
<proteinExistence type="predicted"/>